<evidence type="ECO:0000256" key="2">
    <source>
        <dbReference type="ARBA" id="ARBA00022980"/>
    </source>
</evidence>
<dbReference type="SMART" id="SM01393">
    <property type="entry name" value="Ribosomal_L32e"/>
    <property type="match status" value="1"/>
</dbReference>
<dbReference type="PANTHER" id="PTHR23413">
    <property type="entry name" value="60S RIBOSOMAL PROTEIN L32 AND DNA-DIRECTED RNA POLYMERASE II, SUBUNIT N"/>
    <property type="match status" value="1"/>
</dbReference>
<proteinExistence type="inferred from homology"/>
<dbReference type="KEGG" id="mel:Metbo_0792"/>
<dbReference type="HOGENOM" id="CLU_071479_3_1_2"/>
<dbReference type="SUPFAM" id="SSF52042">
    <property type="entry name" value="Ribosomal protein L32e"/>
    <property type="match status" value="1"/>
</dbReference>
<evidence type="ECO:0000313" key="8">
    <source>
        <dbReference type="Proteomes" id="UP000007490"/>
    </source>
</evidence>
<feature type="compositionally biased region" description="Basic residues" evidence="6">
    <location>
        <begin position="25"/>
        <end position="38"/>
    </location>
</feature>
<dbReference type="GeneID" id="10277240"/>
<sequence length="114" mass="13293">MQKPKKPNFKRQEWFRYKKLGDKYRKPKGKTSKRRRYEARKPAMPSIGYRTPKNIRGLHPSGYRDVLVSNLKDLENLDPLTQAGRISATVGARKKANMLERAKELKIKILNKGL</sequence>
<dbReference type="OrthoDB" id="372100at2157"/>
<dbReference type="GO" id="GO:0022625">
    <property type="term" value="C:cytosolic large ribosomal subunit"/>
    <property type="evidence" value="ECO:0007669"/>
    <property type="project" value="TreeGrafter"/>
</dbReference>
<keyword evidence="8" id="KW-1185">Reference proteome</keyword>
<evidence type="ECO:0000256" key="3">
    <source>
        <dbReference type="ARBA" id="ARBA00023274"/>
    </source>
</evidence>
<organism evidence="7 8">
    <name type="scientific">Methanobacterium lacus (strain AL-21)</name>
    <dbReference type="NCBI Taxonomy" id="877455"/>
    <lineage>
        <taxon>Archaea</taxon>
        <taxon>Methanobacteriati</taxon>
        <taxon>Methanobacteriota</taxon>
        <taxon>Methanomada group</taxon>
        <taxon>Methanobacteria</taxon>
        <taxon>Methanobacteriales</taxon>
        <taxon>Methanobacteriaceae</taxon>
        <taxon>Methanobacterium</taxon>
    </lineage>
</organism>
<dbReference type="GO" id="GO:0006412">
    <property type="term" value="P:translation"/>
    <property type="evidence" value="ECO:0007669"/>
    <property type="project" value="InterPro"/>
</dbReference>
<evidence type="ECO:0000256" key="5">
    <source>
        <dbReference type="ARBA" id="ARBA00035377"/>
    </source>
</evidence>
<dbReference type="eggNOG" id="arCOG00781">
    <property type="taxonomic scope" value="Archaea"/>
</dbReference>
<dbReference type="STRING" id="877455.Metbo_0792"/>
<dbReference type="Pfam" id="PF01655">
    <property type="entry name" value="Ribosomal_L32e"/>
    <property type="match status" value="1"/>
</dbReference>
<dbReference type="InterPro" id="IPR001515">
    <property type="entry name" value="Ribosomal_eL32"/>
</dbReference>
<dbReference type="InterPro" id="IPR036351">
    <property type="entry name" value="Ribosomal_eL32_sf"/>
</dbReference>
<feature type="region of interest" description="Disordered" evidence="6">
    <location>
        <begin position="20"/>
        <end position="55"/>
    </location>
</feature>
<name>F0TB92_METLA</name>
<reference evidence="8" key="1">
    <citation type="submission" date="2011-02" db="EMBL/GenBank/DDBJ databases">
        <title>Complete sequence of Methanobacterium sp. AL-21.</title>
        <authorList>
            <consortium name="US DOE Joint Genome Institute"/>
            <person name="Lucas S."/>
            <person name="Copeland A."/>
            <person name="Lapidus A."/>
            <person name="Cheng J.-F."/>
            <person name="Goodwin L."/>
            <person name="Pitluck S."/>
            <person name="Chertkov O."/>
            <person name="Detter J.C."/>
            <person name="Han C."/>
            <person name="Tapia R."/>
            <person name="Land M."/>
            <person name="Hauser L."/>
            <person name="Kyrpides N."/>
            <person name="Ivanova N."/>
            <person name="Mikhailova N."/>
            <person name="Pagani I."/>
            <person name="Cadillo-Quiroz H."/>
            <person name="Imachi H."/>
            <person name="Zinder S."/>
            <person name="Liu W."/>
            <person name="Woyke T."/>
        </authorList>
    </citation>
    <scope>NUCLEOTIDE SEQUENCE [LARGE SCALE GENOMIC DNA]</scope>
    <source>
        <strain evidence="8">AL-21</strain>
    </source>
</reference>
<dbReference type="InterPro" id="IPR023654">
    <property type="entry name" value="Ribosomal_eL32_arc"/>
</dbReference>
<dbReference type="Proteomes" id="UP000007490">
    <property type="component" value="Chromosome"/>
</dbReference>
<evidence type="ECO:0000256" key="4">
    <source>
        <dbReference type="ARBA" id="ARBA00035229"/>
    </source>
</evidence>
<keyword evidence="3" id="KW-0687">Ribonucleoprotein</keyword>
<gene>
    <name evidence="7" type="ordered locus">Metbo_0792</name>
</gene>
<accession>F0TB92</accession>
<evidence type="ECO:0000313" key="7">
    <source>
        <dbReference type="EMBL" id="ADZ09043.1"/>
    </source>
</evidence>
<protein>
    <recommendedName>
        <fullName evidence="4">Large ribosomal subunit protein eL32</fullName>
    </recommendedName>
    <alternativeName>
        <fullName evidence="5">50S ribosomal protein L32e</fullName>
    </alternativeName>
</protein>
<reference evidence="7 8" key="2">
    <citation type="journal article" date="2014" name="Int. J. Syst. Evol. Microbiol.">
        <title>Methanobacterium paludis sp. nov. and a novel strain of Methanobacterium lacus isolated from northern peatlands.</title>
        <authorList>
            <person name="Cadillo-Quiroz H."/>
            <person name="Brauer S.L."/>
            <person name="Goodson N."/>
            <person name="Yavitt J.B."/>
            <person name="Zinder S.H."/>
        </authorList>
    </citation>
    <scope>NUCLEOTIDE SEQUENCE [LARGE SCALE GENOMIC DNA]</scope>
    <source>
        <strain evidence="7 8">AL-21</strain>
    </source>
</reference>
<dbReference type="NCBIfam" id="NF006332">
    <property type="entry name" value="PRK08562.1"/>
    <property type="match status" value="1"/>
</dbReference>
<dbReference type="RefSeq" id="WP_013644394.1">
    <property type="nucleotide sequence ID" value="NC_015216.1"/>
</dbReference>
<dbReference type="EMBL" id="CP002551">
    <property type="protein sequence ID" value="ADZ09043.1"/>
    <property type="molecule type" value="Genomic_DNA"/>
</dbReference>
<evidence type="ECO:0000256" key="1">
    <source>
        <dbReference type="ARBA" id="ARBA00008431"/>
    </source>
</evidence>
<comment type="similarity">
    <text evidence="1">Belongs to the eukaryotic ribosomal protein eL32 family.</text>
</comment>
<evidence type="ECO:0000256" key="6">
    <source>
        <dbReference type="SAM" id="MobiDB-lite"/>
    </source>
</evidence>
<dbReference type="PANTHER" id="PTHR23413:SF1">
    <property type="entry name" value="RIBOSOMAL PROTEIN L32"/>
    <property type="match status" value="1"/>
</dbReference>
<dbReference type="GO" id="GO:0003735">
    <property type="term" value="F:structural constituent of ribosome"/>
    <property type="evidence" value="ECO:0007669"/>
    <property type="project" value="InterPro"/>
</dbReference>
<dbReference type="AlphaFoldDB" id="F0TB92"/>
<dbReference type="CDD" id="cd00513">
    <property type="entry name" value="Ribosomal_L32_L32e"/>
    <property type="match status" value="1"/>
</dbReference>
<keyword evidence="2 7" id="KW-0689">Ribosomal protein</keyword>